<dbReference type="PANTHER" id="PTHR24221">
    <property type="entry name" value="ATP-BINDING CASSETTE SUB-FAMILY B"/>
    <property type="match status" value="1"/>
</dbReference>
<comment type="subcellular location">
    <subcellularLocation>
        <location evidence="1">Cell membrane</location>
        <topology evidence="1">Multi-pass membrane protein</topology>
    </subcellularLocation>
</comment>
<dbReference type="GO" id="GO:0005524">
    <property type="term" value="F:ATP binding"/>
    <property type="evidence" value="ECO:0007669"/>
    <property type="project" value="UniProtKB-KW"/>
</dbReference>
<keyword evidence="4" id="KW-0997">Cell inner membrane</keyword>
<evidence type="ECO:0000256" key="3">
    <source>
        <dbReference type="ARBA" id="ARBA00022475"/>
    </source>
</evidence>
<feature type="compositionally biased region" description="Basic and acidic residues" evidence="10">
    <location>
        <begin position="608"/>
        <end position="624"/>
    </location>
</feature>
<dbReference type="InterPro" id="IPR027417">
    <property type="entry name" value="P-loop_NTPase"/>
</dbReference>
<dbReference type="GO" id="GO:0005886">
    <property type="term" value="C:plasma membrane"/>
    <property type="evidence" value="ECO:0007669"/>
    <property type="project" value="UniProtKB-SubCell"/>
</dbReference>
<reference evidence="14 15" key="1">
    <citation type="submission" date="2020-08" db="EMBL/GenBank/DDBJ databases">
        <title>Genomic Encyclopedia of Type Strains, Phase IV (KMG-IV): sequencing the most valuable type-strain genomes for metagenomic binning, comparative biology and taxonomic classification.</title>
        <authorList>
            <person name="Goeker M."/>
        </authorList>
    </citation>
    <scope>NUCLEOTIDE SEQUENCE [LARGE SCALE GENOMIC DNA]</scope>
    <source>
        <strain evidence="14 15">DSM 45615</strain>
    </source>
</reference>
<feature type="domain" description="ABC transmembrane type-1" evidence="13">
    <location>
        <begin position="43"/>
        <end position="328"/>
    </location>
</feature>
<dbReference type="SUPFAM" id="SSF52540">
    <property type="entry name" value="P-loop containing nucleoside triphosphate hydrolases"/>
    <property type="match status" value="1"/>
</dbReference>
<evidence type="ECO:0000259" key="13">
    <source>
        <dbReference type="PROSITE" id="PS50929"/>
    </source>
</evidence>
<evidence type="ECO:0000256" key="5">
    <source>
        <dbReference type="ARBA" id="ARBA00022692"/>
    </source>
</evidence>
<dbReference type="PROSITE" id="PS50929">
    <property type="entry name" value="ABC_TM1F"/>
    <property type="match status" value="1"/>
</dbReference>
<sequence>MPEQTAVPTGAPPDAATGAGGSGDDAAPRTLGGLTAAVRPKVIAASVLAGFAGLASLVPFAAVYLLAVALSEAEPDRGTVWTVVAVTIAAVVVRFLCHGAAVSLSHAADMDLQLRLRRSMAERLARAPLGWLSERGAGRLKSTLQDDVEDMHYLVAHALPDFVVAVSTPLAAAVYLAFVDWRLTLVCLAGIPCYLVGYRVMMRVAGARMGAIGAAMGRLNSAVVEFVQGIAVVKAFGQTQRAHSRFAAAADDYLETFSAVNRPILRVQSVSTGILSPAATLLVVALGGTVFVSQGWMPAIDVVPFLTLGLGLTSPVLAVGLAGNSLRSARQAAGRVGELLSVAPLPEPAEPKSPRGHRVELRGVTFGYDADAPVLHDVNMVLEEGTVTALVGPSGAGKSTLAGLLPRFADPQRGQVLLGGTDVRDIAAGELYRHIGFVLQDARFLRASVADNLRLASPHATDADIAGVIRAVGLHERIAALPRGLDSVIGEDALLSGGEAQRLSIARALLADTPVLVLDEATAYADPESEAVVQRALSRLVAGRTVLVIAHRLGSIVGADTIVVLDEGRIVEQGRHEALVAAGGLYASMWRTYQRHTEAAGGRAAIRAGDERHDGLDGQRDGRNEQIGVTR</sequence>
<gene>
    <name evidence="14" type="ORF">HNP84_003440</name>
</gene>
<dbReference type="InterPro" id="IPR003593">
    <property type="entry name" value="AAA+_ATPase"/>
</dbReference>
<keyword evidence="5 11" id="KW-0812">Transmembrane</keyword>
<dbReference type="PANTHER" id="PTHR24221:SF654">
    <property type="entry name" value="ATP-BINDING CASSETTE SUB-FAMILY B MEMBER 6"/>
    <property type="match status" value="1"/>
</dbReference>
<feature type="transmembrane region" description="Helical" evidence="11">
    <location>
        <begin position="79"/>
        <end position="97"/>
    </location>
</feature>
<keyword evidence="15" id="KW-1185">Reference proteome</keyword>
<evidence type="ECO:0000259" key="12">
    <source>
        <dbReference type="PROSITE" id="PS50893"/>
    </source>
</evidence>
<evidence type="ECO:0000313" key="14">
    <source>
        <dbReference type="EMBL" id="MBB5133714.1"/>
    </source>
</evidence>
<dbReference type="Gene3D" id="3.40.50.300">
    <property type="entry name" value="P-loop containing nucleotide triphosphate hydrolases"/>
    <property type="match status" value="1"/>
</dbReference>
<proteinExistence type="predicted"/>
<dbReference type="InterPro" id="IPR003439">
    <property type="entry name" value="ABC_transporter-like_ATP-bd"/>
</dbReference>
<organism evidence="14 15">
    <name type="scientific">Thermocatellispora tengchongensis</name>
    <dbReference type="NCBI Taxonomy" id="1073253"/>
    <lineage>
        <taxon>Bacteria</taxon>
        <taxon>Bacillati</taxon>
        <taxon>Actinomycetota</taxon>
        <taxon>Actinomycetes</taxon>
        <taxon>Streptosporangiales</taxon>
        <taxon>Streptosporangiaceae</taxon>
        <taxon>Thermocatellispora</taxon>
    </lineage>
</organism>
<evidence type="ECO:0000256" key="1">
    <source>
        <dbReference type="ARBA" id="ARBA00004651"/>
    </source>
</evidence>
<accession>A0A840NXW7</accession>
<dbReference type="PROSITE" id="PS00211">
    <property type="entry name" value="ABC_TRANSPORTER_1"/>
    <property type="match status" value="1"/>
</dbReference>
<evidence type="ECO:0000256" key="4">
    <source>
        <dbReference type="ARBA" id="ARBA00022519"/>
    </source>
</evidence>
<evidence type="ECO:0000256" key="11">
    <source>
        <dbReference type="SAM" id="Phobius"/>
    </source>
</evidence>
<dbReference type="PROSITE" id="PS50893">
    <property type="entry name" value="ABC_TRANSPORTER_2"/>
    <property type="match status" value="1"/>
</dbReference>
<dbReference type="EMBL" id="JACHGN010000006">
    <property type="protein sequence ID" value="MBB5133714.1"/>
    <property type="molecule type" value="Genomic_DNA"/>
</dbReference>
<feature type="compositionally biased region" description="Low complexity" evidence="10">
    <location>
        <begin position="1"/>
        <end position="17"/>
    </location>
</feature>
<keyword evidence="8 11" id="KW-1133">Transmembrane helix</keyword>
<dbReference type="GO" id="GO:0016887">
    <property type="term" value="F:ATP hydrolysis activity"/>
    <property type="evidence" value="ECO:0007669"/>
    <property type="project" value="InterPro"/>
</dbReference>
<feature type="transmembrane region" description="Helical" evidence="11">
    <location>
        <begin position="42"/>
        <end position="67"/>
    </location>
</feature>
<feature type="transmembrane region" description="Helical" evidence="11">
    <location>
        <begin position="183"/>
        <end position="201"/>
    </location>
</feature>
<feature type="region of interest" description="Disordered" evidence="10">
    <location>
        <begin position="602"/>
        <end position="631"/>
    </location>
</feature>
<dbReference type="GO" id="GO:0034040">
    <property type="term" value="F:ATPase-coupled lipid transmembrane transporter activity"/>
    <property type="evidence" value="ECO:0007669"/>
    <property type="project" value="TreeGrafter"/>
</dbReference>
<evidence type="ECO:0000256" key="7">
    <source>
        <dbReference type="ARBA" id="ARBA00022840"/>
    </source>
</evidence>
<dbReference type="CDD" id="cd07346">
    <property type="entry name" value="ABC_6TM_exporters"/>
    <property type="match status" value="1"/>
</dbReference>
<evidence type="ECO:0000256" key="8">
    <source>
        <dbReference type="ARBA" id="ARBA00022989"/>
    </source>
</evidence>
<evidence type="ECO:0000256" key="6">
    <source>
        <dbReference type="ARBA" id="ARBA00022741"/>
    </source>
</evidence>
<keyword evidence="6" id="KW-0547">Nucleotide-binding</keyword>
<evidence type="ECO:0000256" key="9">
    <source>
        <dbReference type="ARBA" id="ARBA00023136"/>
    </source>
</evidence>
<comment type="caution">
    <text evidence="14">The sequence shown here is derived from an EMBL/GenBank/DDBJ whole genome shotgun (WGS) entry which is preliminary data.</text>
</comment>
<dbReference type="Gene3D" id="1.20.1560.10">
    <property type="entry name" value="ABC transporter type 1, transmembrane domain"/>
    <property type="match status" value="1"/>
</dbReference>
<dbReference type="InterPro" id="IPR017871">
    <property type="entry name" value="ABC_transporter-like_CS"/>
</dbReference>
<dbReference type="RefSeq" id="WP_185050646.1">
    <property type="nucleotide sequence ID" value="NZ_BAABIX010000001.1"/>
</dbReference>
<dbReference type="SMART" id="SM00382">
    <property type="entry name" value="AAA"/>
    <property type="match status" value="1"/>
</dbReference>
<dbReference type="FunFam" id="3.40.50.300:FF:001001">
    <property type="entry name" value="Multidrug ABC transporter ATP-binding protein"/>
    <property type="match status" value="1"/>
</dbReference>
<keyword evidence="3" id="KW-1003">Cell membrane</keyword>
<dbReference type="AlphaFoldDB" id="A0A840NXW7"/>
<name>A0A840NXW7_9ACTN</name>
<keyword evidence="7 14" id="KW-0067">ATP-binding</keyword>
<evidence type="ECO:0000256" key="2">
    <source>
        <dbReference type="ARBA" id="ARBA00022448"/>
    </source>
</evidence>
<feature type="domain" description="ABC transporter" evidence="12">
    <location>
        <begin position="359"/>
        <end position="592"/>
    </location>
</feature>
<evidence type="ECO:0000313" key="15">
    <source>
        <dbReference type="Proteomes" id="UP000578449"/>
    </source>
</evidence>
<evidence type="ECO:0000256" key="10">
    <source>
        <dbReference type="SAM" id="MobiDB-lite"/>
    </source>
</evidence>
<dbReference type="InterPro" id="IPR036640">
    <property type="entry name" value="ABC1_TM_sf"/>
</dbReference>
<dbReference type="Pfam" id="PF00664">
    <property type="entry name" value="ABC_membrane"/>
    <property type="match status" value="1"/>
</dbReference>
<feature type="transmembrane region" description="Helical" evidence="11">
    <location>
        <begin position="302"/>
        <end position="322"/>
    </location>
</feature>
<dbReference type="Proteomes" id="UP000578449">
    <property type="component" value="Unassembled WGS sequence"/>
</dbReference>
<feature type="transmembrane region" description="Helical" evidence="11">
    <location>
        <begin position="274"/>
        <end position="296"/>
    </location>
</feature>
<protein>
    <submittedName>
        <fullName evidence="14">ATP-binding cassette subfamily B protein</fullName>
    </submittedName>
</protein>
<dbReference type="Pfam" id="PF00005">
    <property type="entry name" value="ABC_tran"/>
    <property type="match status" value="1"/>
</dbReference>
<feature type="region of interest" description="Disordered" evidence="10">
    <location>
        <begin position="1"/>
        <end position="24"/>
    </location>
</feature>
<dbReference type="InterPro" id="IPR011527">
    <property type="entry name" value="ABC1_TM_dom"/>
</dbReference>
<dbReference type="InterPro" id="IPR039421">
    <property type="entry name" value="Type_1_exporter"/>
</dbReference>
<keyword evidence="9 11" id="KW-0472">Membrane</keyword>
<dbReference type="GO" id="GO:0140359">
    <property type="term" value="F:ABC-type transporter activity"/>
    <property type="evidence" value="ECO:0007669"/>
    <property type="project" value="InterPro"/>
</dbReference>
<dbReference type="SUPFAM" id="SSF90123">
    <property type="entry name" value="ABC transporter transmembrane region"/>
    <property type="match status" value="1"/>
</dbReference>
<keyword evidence="2" id="KW-0813">Transport</keyword>